<proteinExistence type="predicted"/>
<organism evidence="1 2">
    <name type="scientific">Eschrichtius robustus</name>
    <name type="common">California gray whale</name>
    <name type="synonym">Eschrichtius gibbosus</name>
    <dbReference type="NCBI Taxonomy" id="9764"/>
    <lineage>
        <taxon>Eukaryota</taxon>
        <taxon>Metazoa</taxon>
        <taxon>Chordata</taxon>
        <taxon>Craniata</taxon>
        <taxon>Vertebrata</taxon>
        <taxon>Euteleostomi</taxon>
        <taxon>Mammalia</taxon>
        <taxon>Eutheria</taxon>
        <taxon>Laurasiatheria</taxon>
        <taxon>Artiodactyla</taxon>
        <taxon>Whippomorpha</taxon>
        <taxon>Cetacea</taxon>
        <taxon>Mysticeti</taxon>
        <taxon>Eschrichtiidae</taxon>
        <taxon>Eschrichtius</taxon>
    </lineage>
</organism>
<dbReference type="Proteomes" id="UP001159641">
    <property type="component" value="Unassembled WGS sequence"/>
</dbReference>
<accession>A0AB34HVF0</accession>
<dbReference type="AlphaFoldDB" id="A0AB34HVF0"/>
<dbReference type="EMBL" id="JAIQCJ010000633">
    <property type="protein sequence ID" value="KAJ8794940.1"/>
    <property type="molecule type" value="Genomic_DNA"/>
</dbReference>
<keyword evidence="2" id="KW-1185">Reference proteome</keyword>
<protein>
    <submittedName>
        <fullName evidence="1">Uncharacterized protein</fullName>
    </submittedName>
</protein>
<gene>
    <name evidence="1" type="ORF">J1605_018734</name>
</gene>
<evidence type="ECO:0000313" key="2">
    <source>
        <dbReference type="Proteomes" id="UP001159641"/>
    </source>
</evidence>
<reference evidence="1 2" key="1">
    <citation type="submission" date="2022-11" db="EMBL/GenBank/DDBJ databases">
        <title>Whole genome sequence of Eschrichtius robustus ER-17-0199.</title>
        <authorList>
            <person name="Bruniche-Olsen A."/>
            <person name="Black A.N."/>
            <person name="Fields C.J."/>
            <person name="Walden K."/>
            <person name="Dewoody J.A."/>
        </authorList>
    </citation>
    <scope>NUCLEOTIDE SEQUENCE [LARGE SCALE GENOMIC DNA]</scope>
    <source>
        <strain evidence="1">ER-17-0199</strain>
        <tissue evidence="1">Blubber</tissue>
    </source>
</reference>
<evidence type="ECO:0000313" key="1">
    <source>
        <dbReference type="EMBL" id="KAJ8794940.1"/>
    </source>
</evidence>
<name>A0AB34HVF0_ESCRO</name>
<comment type="caution">
    <text evidence="1">The sequence shown here is derived from an EMBL/GenBank/DDBJ whole genome shotgun (WGS) entry which is preliminary data.</text>
</comment>
<sequence>MKVSLKKKSYDLDGYSGKGFPREVLFECRGKTKSGSGASLVTQWLRIRLPMQGTRVRALVREDPTRHRATKPVCHNY</sequence>